<evidence type="ECO:0008006" key="3">
    <source>
        <dbReference type="Google" id="ProtNLM"/>
    </source>
</evidence>
<organism evidence="1 2">
    <name type="scientific">Tritrichomonas musculus</name>
    <dbReference type="NCBI Taxonomy" id="1915356"/>
    <lineage>
        <taxon>Eukaryota</taxon>
        <taxon>Metamonada</taxon>
        <taxon>Parabasalia</taxon>
        <taxon>Tritrichomonadida</taxon>
        <taxon>Tritrichomonadidae</taxon>
        <taxon>Tritrichomonas</taxon>
    </lineage>
</organism>
<reference evidence="1 2" key="1">
    <citation type="submission" date="2024-04" db="EMBL/GenBank/DDBJ databases">
        <title>Tritrichomonas musculus Genome.</title>
        <authorList>
            <person name="Alves-Ferreira E."/>
            <person name="Grigg M."/>
            <person name="Lorenzi H."/>
            <person name="Galac M."/>
        </authorList>
    </citation>
    <scope>NUCLEOTIDE SEQUENCE [LARGE SCALE GENOMIC DNA]</scope>
    <source>
        <strain evidence="1 2">EAF2021</strain>
    </source>
</reference>
<gene>
    <name evidence="1" type="ORF">M9Y10_045507</name>
</gene>
<protein>
    <recommendedName>
        <fullName evidence="3">C2 NT-type domain-containing protein</fullName>
    </recommendedName>
</protein>
<evidence type="ECO:0000313" key="1">
    <source>
        <dbReference type="EMBL" id="KAK8882864.1"/>
    </source>
</evidence>
<proteinExistence type="predicted"/>
<keyword evidence="2" id="KW-1185">Reference proteome</keyword>
<sequence length="202" mass="22759">MSILHFVVNYIHFDQPVVKPKDDLRISFTSLSSHQKGNFTTQSSKMNFINQEFTINIDQFVKELLIIIRRKSYLNGDPILGKVLFLTDTIPQGQVLEKEIDILEIIQGSNQVVKIGAMGIRAFIDNYVNPKAKINSSYSMPALSDIPAFDTIPPDENSPSSFFQNLASKFKKNKNFVEIDGDQKSQISGSKSSFTFLDPGLY</sequence>
<name>A0ABR2JVR8_9EUKA</name>
<accession>A0ABR2JVR8</accession>
<comment type="caution">
    <text evidence="1">The sequence shown here is derived from an EMBL/GenBank/DDBJ whole genome shotgun (WGS) entry which is preliminary data.</text>
</comment>
<dbReference type="EMBL" id="JAPFFF010000009">
    <property type="protein sequence ID" value="KAK8882864.1"/>
    <property type="molecule type" value="Genomic_DNA"/>
</dbReference>
<evidence type="ECO:0000313" key="2">
    <source>
        <dbReference type="Proteomes" id="UP001470230"/>
    </source>
</evidence>
<dbReference type="Proteomes" id="UP001470230">
    <property type="component" value="Unassembled WGS sequence"/>
</dbReference>